<keyword evidence="3" id="KW-1185">Reference proteome</keyword>
<evidence type="ECO:0000313" key="2">
    <source>
        <dbReference type="EMBL" id="NVD44498.1"/>
    </source>
</evidence>
<reference evidence="2 3" key="1">
    <citation type="submission" date="2020-06" db="EMBL/GenBank/DDBJ databases">
        <title>Altererythrobacter sp. HHU K3-1.</title>
        <authorList>
            <person name="Zhang D."/>
            <person name="Xue H."/>
        </authorList>
    </citation>
    <scope>NUCLEOTIDE SEQUENCE [LARGE SCALE GENOMIC DNA]</scope>
    <source>
        <strain evidence="2 3">HHU K3-1</strain>
    </source>
</reference>
<evidence type="ECO:0000259" key="1">
    <source>
        <dbReference type="PROSITE" id="PS01124"/>
    </source>
</evidence>
<dbReference type="Gene3D" id="1.10.10.60">
    <property type="entry name" value="Homeodomain-like"/>
    <property type="match status" value="1"/>
</dbReference>
<comment type="caution">
    <text evidence="2">The sequence shown here is derived from an EMBL/GenBank/DDBJ whole genome shotgun (WGS) entry which is preliminary data.</text>
</comment>
<dbReference type="Proteomes" id="UP000561438">
    <property type="component" value="Unassembled WGS sequence"/>
</dbReference>
<dbReference type="GO" id="GO:0043565">
    <property type="term" value="F:sequence-specific DNA binding"/>
    <property type="evidence" value="ECO:0007669"/>
    <property type="project" value="InterPro"/>
</dbReference>
<evidence type="ECO:0000313" key="3">
    <source>
        <dbReference type="Proteomes" id="UP000561438"/>
    </source>
</evidence>
<dbReference type="GO" id="GO:0003700">
    <property type="term" value="F:DNA-binding transcription factor activity"/>
    <property type="evidence" value="ECO:0007669"/>
    <property type="project" value="InterPro"/>
</dbReference>
<name>A0A850H3N0_9SPHN</name>
<gene>
    <name evidence="2" type="ORF">HUV48_05635</name>
</gene>
<protein>
    <submittedName>
        <fullName evidence="2">Helix-turn-helix domain-containing protein</fullName>
    </submittedName>
</protein>
<feature type="domain" description="HTH araC/xylS-type" evidence="1">
    <location>
        <begin position="165"/>
        <end position="284"/>
    </location>
</feature>
<sequence length="306" mass="33843">MSGGEGVAAARVRSDKELTPAALFSLDYLPVPTALSPYVTTAYHMTCDEAVIRDIQPAAVGHFLIMPRGKGLMRFADGKVDVSHETNLLTPLSRAAPFEVEGPFHAIGVAMTPHGWAALTGLDASEWGDRLLPVAEHLSAEADALGKRLCSEYRDGAKSGAECVDEIAAYIADHLHPLPPRHIELVEKTNRWLGTAISPEVDDLFIEVAYSKRQVQRLVERYFGLPPRALARKYRALRAAALLSLPKLSDEVDAQLSDAFYDQPHMIREIQHFVGRTPAKLTKPDRPYLSELIERKNFREIGNPDM</sequence>
<dbReference type="EMBL" id="JABWGV010000002">
    <property type="protein sequence ID" value="NVD44498.1"/>
    <property type="molecule type" value="Genomic_DNA"/>
</dbReference>
<dbReference type="RefSeq" id="WP_176266824.1">
    <property type="nucleotide sequence ID" value="NZ_JABWGV010000002.1"/>
</dbReference>
<dbReference type="InterPro" id="IPR018060">
    <property type="entry name" value="HTH_AraC"/>
</dbReference>
<dbReference type="AlphaFoldDB" id="A0A850H3N0"/>
<dbReference type="SMART" id="SM00342">
    <property type="entry name" value="HTH_ARAC"/>
    <property type="match status" value="1"/>
</dbReference>
<dbReference type="PROSITE" id="PS01124">
    <property type="entry name" value="HTH_ARAC_FAMILY_2"/>
    <property type="match status" value="1"/>
</dbReference>
<organism evidence="2 3">
    <name type="scientific">Qipengyuania atrilutea</name>
    <dbReference type="NCBI Taxonomy" id="2744473"/>
    <lineage>
        <taxon>Bacteria</taxon>
        <taxon>Pseudomonadati</taxon>
        <taxon>Pseudomonadota</taxon>
        <taxon>Alphaproteobacteria</taxon>
        <taxon>Sphingomonadales</taxon>
        <taxon>Erythrobacteraceae</taxon>
        <taxon>Qipengyuania</taxon>
    </lineage>
</organism>
<proteinExistence type="predicted"/>
<accession>A0A850H3N0</accession>